<protein>
    <submittedName>
        <fullName evidence="3">Uncharacterized protein</fullName>
    </submittedName>
</protein>
<organism evidence="3">
    <name type="scientific">Fusarium odoratissimum (strain NRRL 54006)</name>
    <dbReference type="NCBI Taxonomy" id="1089451"/>
    <lineage>
        <taxon>Eukaryota</taxon>
        <taxon>Fungi</taxon>
        <taxon>Dikarya</taxon>
        <taxon>Ascomycota</taxon>
        <taxon>Pezizomycotina</taxon>
        <taxon>Sordariomycetes</taxon>
        <taxon>Hypocreomycetidae</taxon>
        <taxon>Hypocreales</taxon>
        <taxon>Nectriaceae</taxon>
        <taxon>Fusarium</taxon>
        <taxon>Fusarium oxysporum species complex</taxon>
        <taxon>Fusarium oxysporum f. sp. cubense (strain race 4)</taxon>
    </lineage>
</organism>
<dbReference type="VEuPathDB" id="FungiDB:FOIG_04757"/>
<dbReference type="EMBL" id="JH658277">
    <property type="protein sequence ID" value="EXM04545.1"/>
    <property type="molecule type" value="Genomic_DNA"/>
</dbReference>
<name>X0L6Q2_FUSO5</name>
<gene>
    <name evidence="3" type="ORF">FOIG_04757</name>
</gene>
<reference evidence="3" key="2">
    <citation type="submission" date="2012-05" db="EMBL/GenBank/DDBJ databases">
        <title>The Genome Annotation of Fusarium oxysporum II5.</title>
        <authorList>
            <consortium name="The Broad Institute Genomics Platform"/>
            <person name="Ma L.-J."/>
            <person name="Corby-Kistler H."/>
            <person name="Broz K."/>
            <person name="Gale L.R."/>
            <person name="Jonkers W."/>
            <person name="O'Donnell K."/>
            <person name="Ploetz R."/>
            <person name="Steinberg C."/>
            <person name="Schwartz D.C."/>
            <person name="VanEtten H."/>
            <person name="Zhou S."/>
            <person name="Young S.K."/>
            <person name="Zeng Q."/>
            <person name="Gargeya S."/>
            <person name="Fitzgerald M."/>
            <person name="Abouelleil A."/>
            <person name="Alvarado L."/>
            <person name="Chapman S.B."/>
            <person name="Gainer-Dewar J."/>
            <person name="Goldberg J."/>
            <person name="Griggs A."/>
            <person name="Gujja S."/>
            <person name="Hansen M."/>
            <person name="Howarth C."/>
            <person name="Imamovic A."/>
            <person name="Ireland A."/>
            <person name="Larimer J."/>
            <person name="McCowan C."/>
            <person name="Murphy C."/>
            <person name="Pearson M."/>
            <person name="Poon T.W."/>
            <person name="Priest M."/>
            <person name="Roberts A."/>
            <person name="Saif S."/>
            <person name="Shea T."/>
            <person name="Sykes S."/>
            <person name="Wortman J."/>
            <person name="Nusbaum C."/>
            <person name="Birren B."/>
        </authorList>
    </citation>
    <scope>NUCLEOTIDE SEQUENCE</scope>
    <source>
        <strain evidence="3">54006</strain>
    </source>
</reference>
<evidence type="ECO:0000256" key="2">
    <source>
        <dbReference type="SAM" id="MobiDB-lite"/>
    </source>
</evidence>
<keyword evidence="1" id="KW-0175">Coiled coil</keyword>
<reference evidence="3" key="1">
    <citation type="submission" date="2011-11" db="EMBL/GenBank/DDBJ databases">
        <title>The Genome Sequence of Fusarium oxysporum II5.</title>
        <authorList>
            <consortium name="The Broad Institute Genome Sequencing Platform"/>
            <person name="Ma L.-J."/>
            <person name="Gale L.R."/>
            <person name="Schwartz D.C."/>
            <person name="Zhou S."/>
            <person name="Corby-Kistler H."/>
            <person name="Young S.K."/>
            <person name="Zeng Q."/>
            <person name="Gargeya S."/>
            <person name="Fitzgerald M."/>
            <person name="Haas B."/>
            <person name="Abouelleil A."/>
            <person name="Alvarado L."/>
            <person name="Arachchi H.M."/>
            <person name="Berlin A."/>
            <person name="Brown A."/>
            <person name="Chapman S.B."/>
            <person name="Chen Z."/>
            <person name="Dunbar C."/>
            <person name="Freedman E."/>
            <person name="Gearin G."/>
            <person name="Goldberg J."/>
            <person name="Griggs A."/>
            <person name="Gujja S."/>
            <person name="Heiman D."/>
            <person name="Howarth C."/>
            <person name="Larson L."/>
            <person name="Lui A."/>
            <person name="MacDonald P.J.P."/>
            <person name="Montmayeur A."/>
            <person name="Murphy C."/>
            <person name="Neiman D."/>
            <person name="Pearson M."/>
            <person name="Priest M."/>
            <person name="Roberts A."/>
            <person name="Saif S."/>
            <person name="Shea T."/>
            <person name="Shenoy N."/>
            <person name="Sisk P."/>
            <person name="Stolte C."/>
            <person name="Sykes S."/>
            <person name="Wortman J."/>
            <person name="Nusbaum C."/>
            <person name="Birren B."/>
        </authorList>
    </citation>
    <scope>NUCLEOTIDE SEQUENCE [LARGE SCALE GENOMIC DNA]</scope>
    <source>
        <strain evidence="3">54006</strain>
    </source>
</reference>
<feature type="region of interest" description="Disordered" evidence="2">
    <location>
        <begin position="69"/>
        <end position="88"/>
    </location>
</feature>
<proteinExistence type="predicted"/>
<dbReference type="AlphaFoldDB" id="X0L6Q2"/>
<dbReference type="RefSeq" id="XP_031066634.1">
    <property type="nucleotide sequence ID" value="XM_031203055.1"/>
</dbReference>
<sequence>MNAASNDSQAARRPGGLLAAEIDESLVPIIEAILQRHRAVTLDTITDILQDEEPLHDDWDQAAEDMIEDQWQKSERKKSSDHVGTRRTNDDPLRELWRVCVRFFRQAPPILLSSYNRLQFVPKRNRSILSYHLFTNEGCKAISDLVVHTVWQQDHRPFVHTLIYAANCRVGGRTNFRWLPFPDAPCPVLRSLSATLQSFDDDELPKTIHKLHIDARNAAIEEREEPSVFSDLMYGIGESTTVEKFPSKHELDLLRHNIIPFRITDVECIQKTIDAFAYSDERVSYSVKAVADAFRLLKRDEVPTRDQLRELDARACKQMLRIVARPGIHDREQPASRSGPSTGDTERVASRSRSPPPSPDISDAIIRSRHRSHSDRDSPPTSPQRSVRPRRGQATSSAQVARYSTSSRSTEISHRRSQRDPSTLMEQLASAGPGSIQHERDRAPHVGAQDRFIEELKSSVESQKTEIQNLSKRLTETDGKVERHESLIRSLQEENRVFKQQLTRYVTGTESDSPSQHSEA</sequence>
<feature type="compositionally biased region" description="Basic and acidic residues" evidence="2">
    <location>
        <begin position="70"/>
        <end position="88"/>
    </location>
</feature>
<dbReference type="GeneID" id="42029932"/>
<feature type="compositionally biased region" description="Polar residues" evidence="2">
    <location>
        <begin position="393"/>
        <end position="410"/>
    </location>
</feature>
<accession>X0L6Q2</accession>
<feature type="coiled-coil region" evidence="1">
    <location>
        <begin position="453"/>
        <end position="501"/>
    </location>
</feature>
<feature type="region of interest" description="Disordered" evidence="2">
    <location>
        <begin position="324"/>
        <end position="423"/>
    </location>
</feature>
<evidence type="ECO:0000256" key="1">
    <source>
        <dbReference type="SAM" id="Coils"/>
    </source>
</evidence>
<dbReference type="Proteomes" id="UP000030685">
    <property type="component" value="Unassembled WGS sequence"/>
</dbReference>
<evidence type="ECO:0000313" key="3">
    <source>
        <dbReference type="EMBL" id="EXM04545.1"/>
    </source>
</evidence>
<dbReference type="HOGENOM" id="CLU_540835_0_0_1"/>